<dbReference type="AlphaFoldDB" id="A0A517NR26"/>
<dbReference type="RefSeq" id="WP_145417119.1">
    <property type="nucleotide sequence ID" value="NZ_CP036526.1"/>
</dbReference>
<keyword evidence="2" id="KW-1185">Reference proteome</keyword>
<evidence type="ECO:0000313" key="2">
    <source>
        <dbReference type="Proteomes" id="UP000319817"/>
    </source>
</evidence>
<dbReference type="Proteomes" id="UP000319817">
    <property type="component" value="Chromosome"/>
</dbReference>
<name>A0A517NR26_9BACT</name>
<proteinExistence type="predicted"/>
<gene>
    <name evidence="1" type="ORF">K239x_15270</name>
</gene>
<protein>
    <submittedName>
        <fullName evidence="1">Uncharacterized protein</fullName>
    </submittedName>
</protein>
<dbReference type="OrthoDB" id="229902at2"/>
<organism evidence="1 2">
    <name type="scientific">Stieleria marina</name>
    <dbReference type="NCBI Taxonomy" id="1930275"/>
    <lineage>
        <taxon>Bacteria</taxon>
        <taxon>Pseudomonadati</taxon>
        <taxon>Planctomycetota</taxon>
        <taxon>Planctomycetia</taxon>
        <taxon>Pirellulales</taxon>
        <taxon>Pirellulaceae</taxon>
        <taxon>Stieleria</taxon>
    </lineage>
</organism>
<evidence type="ECO:0000313" key="1">
    <source>
        <dbReference type="EMBL" id="QDT09581.1"/>
    </source>
</evidence>
<sequence>MPLIDIPVIALLPPLSATIRSPQSKRPFRCVIVASGWLAVVLSVVLTIGCGRQSDRVGEDSILTEHQGMNAEQFLRSVFSRYRNAESYRDRGQVRLNYRSGGKTQSEVAPLSVWFDRDSLYLNAYDVHLRSTPQNLTAWITDPTTRNFDSQVVRTDSQSGRPAIHAMLSDTVLRERIAAGLAGPPPQLEWLFAAEPMERLFDGPYQIAFGKPVTFEQQECVVVVVQADEDAYRFAIEERSGVIRQVQLPSLRAPVRYQTAGDASESSPIRLTLDLAGATFESPQDQPTLEPLPRLPRFVSHFIPLPPDQPSETLDTRLASFKIRDQSGRITMTHRGIDGVDFTLLLFANDRPSDLVSAANLIQWAVAMPADMRTKVAVGIVTDETAFRRLPRDCPAPLFIDAEVDTGVTVQQTVGAASGQLVVISRDARIVWIQDSVSIDSIARLGRVVGDLIDGVDVPARLRSQWQSDESTYQSVLNAEVARQQQH</sequence>
<accession>A0A517NR26</accession>
<reference evidence="1 2" key="1">
    <citation type="submission" date="2019-02" db="EMBL/GenBank/DDBJ databases">
        <title>Deep-cultivation of Planctomycetes and their phenomic and genomic characterization uncovers novel biology.</title>
        <authorList>
            <person name="Wiegand S."/>
            <person name="Jogler M."/>
            <person name="Boedeker C."/>
            <person name="Pinto D."/>
            <person name="Vollmers J."/>
            <person name="Rivas-Marin E."/>
            <person name="Kohn T."/>
            <person name="Peeters S.H."/>
            <person name="Heuer A."/>
            <person name="Rast P."/>
            <person name="Oberbeckmann S."/>
            <person name="Bunk B."/>
            <person name="Jeske O."/>
            <person name="Meyerdierks A."/>
            <person name="Storesund J.E."/>
            <person name="Kallscheuer N."/>
            <person name="Luecker S."/>
            <person name="Lage O.M."/>
            <person name="Pohl T."/>
            <person name="Merkel B.J."/>
            <person name="Hornburger P."/>
            <person name="Mueller R.-W."/>
            <person name="Bruemmer F."/>
            <person name="Labrenz M."/>
            <person name="Spormann A.M."/>
            <person name="Op den Camp H."/>
            <person name="Overmann J."/>
            <person name="Amann R."/>
            <person name="Jetten M.S.M."/>
            <person name="Mascher T."/>
            <person name="Medema M.H."/>
            <person name="Devos D.P."/>
            <person name="Kaster A.-K."/>
            <person name="Ovreas L."/>
            <person name="Rohde M."/>
            <person name="Galperin M.Y."/>
            <person name="Jogler C."/>
        </authorList>
    </citation>
    <scope>NUCLEOTIDE SEQUENCE [LARGE SCALE GENOMIC DNA]</scope>
    <source>
        <strain evidence="1 2">K23_9</strain>
    </source>
</reference>
<dbReference type="EMBL" id="CP036526">
    <property type="protein sequence ID" value="QDT09581.1"/>
    <property type="molecule type" value="Genomic_DNA"/>
</dbReference>